<evidence type="ECO:0000313" key="9">
    <source>
        <dbReference type="EMBL" id="KKW36688.1"/>
    </source>
</evidence>
<evidence type="ECO:0000256" key="4">
    <source>
        <dbReference type="ARBA" id="ARBA00022741"/>
    </source>
</evidence>
<evidence type="ECO:0000256" key="1">
    <source>
        <dbReference type="ARBA" id="ARBA00012960"/>
    </source>
</evidence>
<evidence type="ECO:0000313" key="10">
    <source>
        <dbReference type="Proteomes" id="UP000033865"/>
    </source>
</evidence>
<dbReference type="GO" id="GO:0006799">
    <property type="term" value="P:polyphosphate biosynthetic process"/>
    <property type="evidence" value="ECO:0007669"/>
    <property type="project" value="InterPro"/>
</dbReference>
<dbReference type="InterPro" id="IPR025198">
    <property type="entry name" value="PPK_N_dom"/>
</dbReference>
<dbReference type="AlphaFoldDB" id="A0A0G1XZT9"/>
<dbReference type="InterPro" id="IPR036830">
    <property type="entry name" value="PP_kinase_middle_dom_sf"/>
</dbReference>
<feature type="domain" description="Polyphosphate kinase middle" evidence="7">
    <location>
        <begin position="140"/>
        <end position="261"/>
    </location>
</feature>
<keyword evidence="3" id="KW-0808">Transferase</keyword>
<dbReference type="InterPro" id="IPR003414">
    <property type="entry name" value="PP_kinase"/>
</dbReference>
<evidence type="ECO:0000259" key="7">
    <source>
        <dbReference type="Pfam" id="PF02503"/>
    </source>
</evidence>
<evidence type="ECO:0000256" key="5">
    <source>
        <dbReference type="ARBA" id="ARBA00022777"/>
    </source>
</evidence>
<sequence>MTEEIISIPPEAQVLIDDLDNPKYYINRELGMLEFQRRVLEEAMDESNPLLERVKFLSILGSNLDEFFMVRVGGLVMQRDAGVYSTTKDGLTPNQQLIEIRKIANKLMVESREYWQNTITPLLEKNGIHILSYNQLTERQREFVNGYFEEVVYPTLTPLAFDPGHPFPHISNLSLNLAISIEDEEQEEHFARVKVPSSLPQLVPIKRSSGGYRRDGSTPRHHYFIWLSHLVKENIQSLFPGMKILEVHPFHVTRNADFEIQ</sequence>
<dbReference type="Gene3D" id="3.30.1840.10">
    <property type="entry name" value="Polyphosphate kinase middle domain"/>
    <property type="match status" value="1"/>
</dbReference>
<dbReference type="Gene3D" id="1.20.58.310">
    <property type="entry name" value="Polyphosphate kinase N-terminal domain"/>
    <property type="match status" value="1"/>
</dbReference>
<organism evidence="9 10">
    <name type="scientific">Candidatus Uhrbacteria bacterium GW2011_GWC2_53_7</name>
    <dbReference type="NCBI Taxonomy" id="1618986"/>
    <lineage>
        <taxon>Bacteria</taxon>
        <taxon>Candidatus Uhriibacteriota</taxon>
    </lineage>
</organism>
<accession>A0A0G1XZT9</accession>
<dbReference type="Pfam" id="PF13089">
    <property type="entry name" value="PP_kinase_N"/>
    <property type="match status" value="1"/>
</dbReference>
<evidence type="ECO:0000256" key="2">
    <source>
        <dbReference type="ARBA" id="ARBA00022553"/>
    </source>
</evidence>
<dbReference type="GO" id="GO:0005524">
    <property type="term" value="F:ATP binding"/>
    <property type="evidence" value="ECO:0007669"/>
    <property type="project" value="UniProtKB-KW"/>
</dbReference>
<protein>
    <recommendedName>
        <fullName evidence="1">ATP-polyphosphate phosphotransferase</fullName>
        <ecNumber evidence="1">2.7.4.1</ecNumber>
    </recommendedName>
</protein>
<dbReference type="InterPro" id="IPR024953">
    <property type="entry name" value="PP_kinase_middle"/>
</dbReference>
<evidence type="ECO:0000256" key="6">
    <source>
        <dbReference type="ARBA" id="ARBA00022840"/>
    </source>
</evidence>
<gene>
    <name evidence="9" type="ORF">UY82_C0015G0017</name>
</gene>
<dbReference type="Proteomes" id="UP000033865">
    <property type="component" value="Unassembled WGS sequence"/>
</dbReference>
<dbReference type="Pfam" id="PF02503">
    <property type="entry name" value="PP_kinase"/>
    <property type="match status" value="1"/>
</dbReference>
<evidence type="ECO:0000256" key="3">
    <source>
        <dbReference type="ARBA" id="ARBA00022679"/>
    </source>
</evidence>
<dbReference type="PANTHER" id="PTHR30218">
    <property type="entry name" value="POLYPHOSPHATE KINASE"/>
    <property type="match status" value="1"/>
</dbReference>
<proteinExistence type="predicted"/>
<dbReference type="EC" id="2.7.4.1" evidence="1"/>
<dbReference type="GO" id="GO:0008976">
    <property type="term" value="F:polyphosphate kinase activity"/>
    <property type="evidence" value="ECO:0007669"/>
    <property type="project" value="UniProtKB-EC"/>
</dbReference>
<keyword evidence="6" id="KW-0067">ATP-binding</keyword>
<dbReference type="PATRIC" id="fig|1618986.3.peg.201"/>
<keyword evidence="4" id="KW-0547">Nucleotide-binding</keyword>
<dbReference type="SUPFAM" id="SSF140356">
    <property type="entry name" value="PPK N-terminal domain-like"/>
    <property type="match status" value="1"/>
</dbReference>
<dbReference type="EMBL" id="LCRN01000015">
    <property type="protein sequence ID" value="KKW36688.1"/>
    <property type="molecule type" value="Genomic_DNA"/>
</dbReference>
<dbReference type="InterPro" id="IPR036832">
    <property type="entry name" value="PPK_N_dom_sf"/>
</dbReference>
<dbReference type="PANTHER" id="PTHR30218:SF0">
    <property type="entry name" value="POLYPHOSPHATE KINASE"/>
    <property type="match status" value="1"/>
</dbReference>
<reference evidence="9 10" key="1">
    <citation type="journal article" date="2015" name="Nature">
        <title>rRNA introns, odd ribosomes, and small enigmatic genomes across a large radiation of phyla.</title>
        <authorList>
            <person name="Brown C.T."/>
            <person name="Hug L.A."/>
            <person name="Thomas B.C."/>
            <person name="Sharon I."/>
            <person name="Castelle C.J."/>
            <person name="Singh A."/>
            <person name="Wilkins M.J."/>
            <person name="Williams K.H."/>
            <person name="Banfield J.F."/>
        </authorList>
    </citation>
    <scope>NUCLEOTIDE SEQUENCE [LARGE SCALE GENOMIC DNA]</scope>
</reference>
<dbReference type="GO" id="GO:0009358">
    <property type="term" value="C:polyphosphate kinase complex"/>
    <property type="evidence" value="ECO:0007669"/>
    <property type="project" value="InterPro"/>
</dbReference>
<dbReference type="SUPFAM" id="SSF143724">
    <property type="entry name" value="PHP14-like"/>
    <property type="match status" value="1"/>
</dbReference>
<feature type="non-terminal residue" evidence="9">
    <location>
        <position position="261"/>
    </location>
</feature>
<name>A0A0G1XZT9_9BACT</name>
<evidence type="ECO:0000259" key="8">
    <source>
        <dbReference type="Pfam" id="PF13089"/>
    </source>
</evidence>
<feature type="domain" description="Polyphosphate kinase N-terminal" evidence="8">
    <location>
        <begin position="25"/>
        <end position="131"/>
    </location>
</feature>
<keyword evidence="2" id="KW-0597">Phosphoprotein</keyword>
<comment type="caution">
    <text evidence="9">The sequence shown here is derived from an EMBL/GenBank/DDBJ whole genome shotgun (WGS) entry which is preliminary data.</text>
</comment>
<keyword evidence="5 9" id="KW-0418">Kinase</keyword>